<feature type="region of interest" description="Disordered" evidence="1">
    <location>
        <begin position="184"/>
        <end position="203"/>
    </location>
</feature>
<dbReference type="PANTHER" id="PTHR37708">
    <property type="entry name" value="HOMEOBOX HOX-B3-LIKE PROTEIN"/>
    <property type="match status" value="1"/>
</dbReference>
<sequence length="203" mass="21681">MANSREQKSNHELQQQLQDLKSLFVTLNPSYTLRNIALQSHSSQLLQRGPSYEAYSSLRDFKLRQRKAAAAAAAAATAKAASPLKKKVSFLAARPIPKEPSLVAQSVPDFSNLLRKENKKPNTMTELTPPPPARGSKGAWRGGGVSKSASGGEKRGVDAARKSCVNLRELKGLSAAAASAIDEAARGRSKAVAKKTVAGSRLY</sequence>
<dbReference type="PANTHER" id="PTHR37708:SF2">
    <property type="entry name" value="HOMEOBOX HOX-B3-LIKE PROTEIN"/>
    <property type="match status" value="1"/>
</dbReference>
<name>A0AAV7ESI9_ARIFI</name>
<organism evidence="2 3">
    <name type="scientific">Aristolochia fimbriata</name>
    <name type="common">White veined hardy Dutchman's pipe vine</name>
    <dbReference type="NCBI Taxonomy" id="158543"/>
    <lineage>
        <taxon>Eukaryota</taxon>
        <taxon>Viridiplantae</taxon>
        <taxon>Streptophyta</taxon>
        <taxon>Embryophyta</taxon>
        <taxon>Tracheophyta</taxon>
        <taxon>Spermatophyta</taxon>
        <taxon>Magnoliopsida</taxon>
        <taxon>Magnoliidae</taxon>
        <taxon>Piperales</taxon>
        <taxon>Aristolochiaceae</taxon>
        <taxon>Aristolochia</taxon>
    </lineage>
</organism>
<dbReference type="EMBL" id="JAINDJ010000004">
    <property type="protein sequence ID" value="KAG9450601.1"/>
    <property type="molecule type" value="Genomic_DNA"/>
</dbReference>
<evidence type="ECO:0000256" key="1">
    <source>
        <dbReference type="SAM" id="MobiDB-lite"/>
    </source>
</evidence>
<evidence type="ECO:0000313" key="3">
    <source>
        <dbReference type="Proteomes" id="UP000825729"/>
    </source>
</evidence>
<gene>
    <name evidence="2" type="ORF">H6P81_010566</name>
</gene>
<accession>A0AAV7ESI9</accession>
<dbReference type="Proteomes" id="UP000825729">
    <property type="component" value="Unassembled WGS sequence"/>
</dbReference>
<evidence type="ECO:0000313" key="2">
    <source>
        <dbReference type="EMBL" id="KAG9450601.1"/>
    </source>
</evidence>
<protein>
    <submittedName>
        <fullName evidence="2">Uncharacterized protein</fullName>
    </submittedName>
</protein>
<proteinExistence type="predicted"/>
<dbReference type="AlphaFoldDB" id="A0AAV7ESI9"/>
<keyword evidence="3" id="KW-1185">Reference proteome</keyword>
<reference evidence="2 3" key="1">
    <citation type="submission" date="2021-07" db="EMBL/GenBank/DDBJ databases">
        <title>The Aristolochia fimbriata genome: insights into angiosperm evolution, floral development and chemical biosynthesis.</title>
        <authorList>
            <person name="Jiao Y."/>
        </authorList>
    </citation>
    <scope>NUCLEOTIDE SEQUENCE [LARGE SCALE GENOMIC DNA]</scope>
    <source>
        <strain evidence="2">IBCAS-2021</strain>
        <tissue evidence="2">Leaf</tissue>
    </source>
</reference>
<comment type="caution">
    <text evidence="2">The sequence shown here is derived from an EMBL/GenBank/DDBJ whole genome shotgun (WGS) entry which is preliminary data.</text>
</comment>
<feature type="region of interest" description="Disordered" evidence="1">
    <location>
        <begin position="118"/>
        <end position="158"/>
    </location>
</feature>